<dbReference type="SUPFAM" id="SSF56524">
    <property type="entry name" value="Oxidoreductase molybdopterin-binding domain"/>
    <property type="match status" value="1"/>
</dbReference>
<dbReference type="PRINTS" id="PR00407">
    <property type="entry name" value="EUMOPTERIN"/>
</dbReference>
<dbReference type="Pfam" id="PF03404">
    <property type="entry name" value="Mo-co_dimer"/>
    <property type="match status" value="1"/>
</dbReference>
<dbReference type="Gene3D" id="2.60.40.650">
    <property type="match status" value="1"/>
</dbReference>
<keyword evidence="9" id="KW-1185">Reference proteome</keyword>
<dbReference type="PANTHER" id="PTHR19372">
    <property type="entry name" value="SULFITE REDUCTASE"/>
    <property type="match status" value="1"/>
</dbReference>
<keyword evidence="4" id="KW-0560">Oxidoreductase</keyword>
<dbReference type="EMBL" id="FOLQ01000014">
    <property type="protein sequence ID" value="SFE44814.1"/>
    <property type="molecule type" value="Genomic_DNA"/>
</dbReference>
<evidence type="ECO:0000256" key="1">
    <source>
        <dbReference type="ARBA" id="ARBA00001924"/>
    </source>
</evidence>
<comment type="cofactor">
    <cofactor evidence="1">
        <name>Mo-molybdopterin</name>
        <dbReference type="ChEBI" id="CHEBI:71302"/>
    </cofactor>
</comment>
<evidence type="ECO:0000259" key="7">
    <source>
        <dbReference type="Pfam" id="PF03404"/>
    </source>
</evidence>
<dbReference type="GO" id="GO:0008482">
    <property type="term" value="F:sulfite oxidase activity"/>
    <property type="evidence" value="ECO:0007669"/>
    <property type="project" value="TreeGrafter"/>
</dbReference>
<dbReference type="Pfam" id="PF00174">
    <property type="entry name" value="Oxidored_molyb"/>
    <property type="match status" value="1"/>
</dbReference>
<keyword evidence="2" id="KW-0500">Molybdenum</keyword>
<evidence type="ECO:0000313" key="8">
    <source>
        <dbReference type="EMBL" id="SFE44814.1"/>
    </source>
</evidence>
<dbReference type="PROSITE" id="PS51318">
    <property type="entry name" value="TAT"/>
    <property type="match status" value="1"/>
</dbReference>
<evidence type="ECO:0000259" key="6">
    <source>
        <dbReference type="Pfam" id="PF00174"/>
    </source>
</evidence>
<dbReference type="STRING" id="662367.SAMN05216167_11415"/>
<evidence type="ECO:0000256" key="3">
    <source>
        <dbReference type="ARBA" id="ARBA00022723"/>
    </source>
</evidence>
<dbReference type="InterPro" id="IPR006311">
    <property type="entry name" value="TAT_signal"/>
</dbReference>
<evidence type="ECO:0000256" key="4">
    <source>
        <dbReference type="ARBA" id="ARBA00023002"/>
    </source>
</evidence>
<evidence type="ECO:0000256" key="2">
    <source>
        <dbReference type="ARBA" id="ARBA00022505"/>
    </source>
</evidence>
<dbReference type="GO" id="GO:0030151">
    <property type="term" value="F:molybdenum ion binding"/>
    <property type="evidence" value="ECO:0007669"/>
    <property type="project" value="InterPro"/>
</dbReference>
<dbReference type="InterPro" id="IPR014756">
    <property type="entry name" value="Ig_E-set"/>
</dbReference>
<dbReference type="GO" id="GO:0043546">
    <property type="term" value="F:molybdopterin cofactor binding"/>
    <property type="evidence" value="ECO:0007669"/>
    <property type="project" value="TreeGrafter"/>
</dbReference>
<dbReference type="InterPro" id="IPR008335">
    <property type="entry name" value="Mopterin_OxRdtase_euk"/>
</dbReference>
<dbReference type="GO" id="GO:0020037">
    <property type="term" value="F:heme binding"/>
    <property type="evidence" value="ECO:0007669"/>
    <property type="project" value="TreeGrafter"/>
</dbReference>
<dbReference type="Gene3D" id="3.90.420.10">
    <property type="entry name" value="Oxidoreductase, molybdopterin-binding domain"/>
    <property type="match status" value="1"/>
</dbReference>
<evidence type="ECO:0000256" key="5">
    <source>
        <dbReference type="SAM" id="MobiDB-lite"/>
    </source>
</evidence>
<dbReference type="InterPro" id="IPR000572">
    <property type="entry name" value="OxRdtase_Mopterin-bd_dom"/>
</dbReference>
<sequence length="424" mass="47311">MKSTDNQVTNMPTPKKLSRRTLLGGAATAAVAVVQTSFAKAVQIGISGTSFPADDPTKRPGVPPGERGTRSLFEKAAKKPSDISSRTPLQDLYGMLTPSDLHFERHHNGVPAIDPAKHELLIHGMVEKPMVFNLADLKRFPSVSRIAFLECSGNFRTGKETLSPQDICGLTSQSEWTGVKLSTLFREVGVRPVATWFLAEGGDAAVMTRSIPIRKGWDDAIIAYAQNGEALRPEQGYPVRLFLPGWEGNTNVKWLRRLELSDQPYMTREETSKYTEPIKDTERGPGKFRQFSFDIDARSIITFPAYPNPVQPGWIEIRGLAWSGRGKVSRVDVSTDAGKSWHSATLQDPILDKAHTAFRYLWQWKGDETEIMSRVTDETGYIQPTIGQLLEARGPDMGGYHLNPITAWQIKRDGRVLHRPETWK</sequence>
<dbReference type="OrthoDB" id="9778777at2"/>
<feature type="region of interest" description="Disordered" evidence="5">
    <location>
        <begin position="49"/>
        <end position="69"/>
    </location>
</feature>
<dbReference type="RefSeq" id="WP_093831574.1">
    <property type="nucleotide sequence ID" value="NZ_FOLQ01000014.1"/>
</dbReference>
<feature type="domain" description="Moybdenum cofactor oxidoreductase dimerisation" evidence="7">
    <location>
        <begin position="292"/>
        <end position="388"/>
    </location>
</feature>
<reference evidence="8 9" key="1">
    <citation type="submission" date="2016-10" db="EMBL/GenBank/DDBJ databases">
        <authorList>
            <person name="de Groot N.N."/>
        </authorList>
    </citation>
    <scope>NUCLEOTIDE SEQUENCE [LARGE SCALE GENOMIC DNA]</scope>
    <source>
        <strain evidence="8 9">DSM 26130</strain>
    </source>
</reference>
<name>A0A1I2ALD0_9BACT</name>
<dbReference type="Proteomes" id="UP000198598">
    <property type="component" value="Unassembled WGS sequence"/>
</dbReference>
<dbReference type="NCBIfam" id="TIGR04555">
    <property type="entry name" value="sulfite_DH_soxC"/>
    <property type="match status" value="1"/>
</dbReference>
<dbReference type="AlphaFoldDB" id="A0A1I2ALD0"/>
<dbReference type="InterPro" id="IPR030835">
    <property type="entry name" value="Sulfite_DH_SoxC"/>
</dbReference>
<keyword evidence="3" id="KW-0479">Metal-binding</keyword>
<organism evidence="8 9">
    <name type="scientific">Spirosoma endophyticum</name>
    <dbReference type="NCBI Taxonomy" id="662367"/>
    <lineage>
        <taxon>Bacteria</taxon>
        <taxon>Pseudomonadati</taxon>
        <taxon>Bacteroidota</taxon>
        <taxon>Cytophagia</taxon>
        <taxon>Cytophagales</taxon>
        <taxon>Cytophagaceae</taxon>
        <taxon>Spirosoma</taxon>
    </lineage>
</organism>
<protein>
    <submittedName>
        <fullName evidence="8">Sulfane dehydrogenase subunit SoxC</fullName>
    </submittedName>
</protein>
<dbReference type="PANTHER" id="PTHR19372:SF7">
    <property type="entry name" value="SULFITE OXIDASE, MITOCHONDRIAL"/>
    <property type="match status" value="1"/>
</dbReference>
<gene>
    <name evidence="8" type="ORF">SAMN05216167_11415</name>
</gene>
<accession>A0A1I2ALD0</accession>
<dbReference type="InterPro" id="IPR036374">
    <property type="entry name" value="OxRdtase_Mopterin-bd_sf"/>
</dbReference>
<dbReference type="InterPro" id="IPR005066">
    <property type="entry name" value="MoCF_OxRdtse_dimer"/>
</dbReference>
<evidence type="ECO:0000313" key="9">
    <source>
        <dbReference type="Proteomes" id="UP000198598"/>
    </source>
</evidence>
<feature type="domain" description="Oxidoreductase molybdopterin-binding" evidence="6">
    <location>
        <begin position="107"/>
        <end position="266"/>
    </location>
</feature>
<dbReference type="SUPFAM" id="SSF81296">
    <property type="entry name" value="E set domains"/>
    <property type="match status" value="1"/>
</dbReference>
<proteinExistence type="predicted"/>
<dbReference type="GO" id="GO:0006790">
    <property type="term" value="P:sulfur compound metabolic process"/>
    <property type="evidence" value="ECO:0007669"/>
    <property type="project" value="TreeGrafter"/>
</dbReference>